<accession>A0A1I9YMA0</accession>
<evidence type="ECO:0000313" key="1">
    <source>
        <dbReference type="EMBL" id="APA87433.2"/>
    </source>
</evidence>
<dbReference type="RefSeq" id="WP_154671676.1">
    <property type="nucleotide sequence ID" value="NZ_CP017562.2"/>
</dbReference>
<dbReference type="AlphaFoldDB" id="A0A1I9YMA0"/>
<proteinExistence type="predicted"/>
<sequence length="125" mass="13908">MTAWCAEDLLYLRLGTETPTWFLAADDDMLLLAAGHSEQRVGVRLSSVQLEKIRMARGGVVKTAMGVIILGAHFRLYLVGRKVNDHVWQGKASNDANFLHMARAAEESIAYPRIAVDAVTAPWKW</sequence>
<dbReference type="EMBL" id="CP017562">
    <property type="protein sequence ID" value="APA87433.2"/>
    <property type="molecule type" value="Genomic_DNA"/>
</dbReference>
<name>A0A1I9YMA0_9BURK</name>
<dbReference type="Proteomes" id="UP000179860">
    <property type="component" value="Chromosome 2"/>
</dbReference>
<protein>
    <submittedName>
        <fullName evidence="1">Uncharacterized protein</fullName>
    </submittedName>
</protein>
<reference evidence="1" key="1">
    <citation type="submission" date="2016-09" db="EMBL/GenBank/DDBJ databases">
        <title>The Complete Genome of Burkholderia sprentiae wsm5005.</title>
        <authorList>
            <person name="De Meyer S."/>
            <person name="Wang P."/>
            <person name="Terpolilli J."/>
        </authorList>
    </citation>
    <scope>NUCLEOTIDE SEQUENCE [LARGE SCALE GENOMIC DNA]</scope>
    <source>
        <strain evidence="1">WSM5005</strain>
    </source>
</reference>
<organism evidence="1 2">
    <name type="scientific">Paraburkholderia sprentiae WSM5005</name>
    <dbReference type="NCBI Taxonomy" id="754502"/>
    <lineage>
        <taxon>Bacteria</taxon>
        <taxon>Pseudomonadati</taxon>
        <taxon>Pseudomonadota</taxon>
        <taxon>Betaproteobacteria</taxon>
        <taxon>Burkholderiales</taxon>
        <taxon>Burkholderiaceae</taxon>
        <taxon>Paraburkholderia</taxon>
    </lineage>
</organism>
<keyword evidence="2" id="KW-1185">Reference proteome</keyword>
<dbReference type="OrthoDB" id="9010850at2"/>
<evidence type="ECO:0000313" key="2">
    <source>
        <dbReference type="Proteomes" id="UP000179860"/>
    </source>
</evidence>
<reference evidence="1" key="2">
    <citation type="submission" date="2021-06" db="EMBL/GenBank/DDBJ databases">
        <authorList>
            <person name="Rogers T.H."/>
            <person name="Ramsay J.P."/>
            <person name="Wang P."/>
            <person name="Terpolilli J."/>
        </authorList>
    </citation>
    <scope>NUCLEOTIDE SEQUENCE</scope>
    <source>
        <strain evidence="1">WSM5005</strain>
    </source>
</reference>
<gene>
    <name evidence="1" type="ORF">BJG93_18180</name>
</gene>
<dbReference type="STRING" id="754502.BJG93_18180"/>
<dbReference type="KEGG" id="pspw:BJG93_18180"/>